<dbReference type="EMBL" id="LAZR01011586">
    <property type="protein sequence ID" value="KKM60916.1"/>
    <property type="molecule type" value="Genomic_DNA"/>
</dbReference>
<reference evidence="2" key="1">
    <citation type="journal article" date="2015" name="Nature">
        <title>Complex archaea that bridge the gap between prokaryotes and eukaryotes.</title>
        <authorList>
            <person name="Spang A."/>
            <person name="Saw J.H."/>
            <person name="Jorgensen S.L."/>
            <person name="Zaremba-Niedzwiedzka K."/>
            <person name="Martijn J."/>
            <person name="Lind A.E."/>
            <person name="van Eijk R."/>
            <person name="Schleper C."/>
            <person name="Guy L."/>
            <person name="Ettema T.J."/>
        </authorList>
    </citation>
    <scope>NUCLEOTIDE SEQUENCE</scope>
</reference>
<evidence type="ECO:0000256" key="1">
    <source>
        <dbReference type="SAM" id="MobiDB-lite"/>
    </source>
</evidence>
<proteinExistence type="predicted"/>
<feature type="region of interest" description="Disordered" evidence="1">
    <location>
        <begin position="38"/>
        <end position="67"/>
    </location>
</feature>
<protein>
    <submittedName>
        <fullName evidence="2">Uncharacterized protein</fullName>
    </submittedName>
</protein>
<evidence type="ECO:0000313" key="2">
    <source>
        <dbReference type="EMBL" id="KKM60916.1"/>
    </source>
</evidence>
<gene>
    <name evidence="2" type="ORF">LCGC14_1537020</name>
</gene>
<organism evidence="2">
    <name type="scientific">marine sediment metagenome</name>
    <dbReference type="NCBI Taxonomy" id="412755"/>
    <lineage>
        <taxon>unclassified sequences</taxon>
        <taxon>metagenomes</taxon>
        <taxon>ecological metagenomes</taxon>
    </lineage>
</organism>
<sequence length="67" mass="7632">MIKRLKPFNPGSPIEALMQLNERVRVLEAYIIRLENRRPLRGKPVAPPSENPPATTSWGKNFPRGQP</sequence>
<dbReference type="AlphaFoldDB" id="A0A0F9JF58"/>
<comment type="caution">
    <text evidence="2">The sequence shown here is derived from an EMBL/GenBank/DDBJ whole genome shotgun (WGS) entry which is preliminary data.</text>
</comment>
<name>A0A0F9JF58_9ZZZZ</name>
<accession>A0A0F9JF58</accession>